<evidence type="ECO:0008006" key="4">
    <source>
        <dbReference type="Google" id="ProtNLM"/>
    </source>
</evidence>
<feature type="region of interest" description="Disordered" evidence="1">
    <location>
        <begin position="170"/>
        <end position="218"/>
    </location>
</feature>
<evidence type="ECO:0000256" key="1">
    <source>
        <dbReference type="SAM" id="MobiDB-lite"/>
    </source>
</evidence>
<evidence type="ECO:0000313" key="2">
    <source>
        <dbReference type="EMBL" id="KAH3815446.1"/>
    </source>
</evidence>
<sequence length="218" mass="24463">MNTNGLLMLSKRQFTSRQMIDYHPNIPEIIEDTITAVCTHLIPYGPGTNPEPLMRLTFATSELQNAYEIGQLISQFGDVNPAVLMGDFNVNGRSTPAGSGYDQFQRLISVFNTDVSNKCSFCRSPVNVYNGNTASDKVIDFVFGNGVRIFNTQCRVSTFGSALDYKFENDRRSKERSHSGDRTRDLPVARRTPYPLHHSDPNPNPQKILVNQLGRKDT</sequence>
<evidence type="ECO:0000313" key="3">
    <source>
        <dbReference type="Proteomes" id="UP000828390"/>
    </source>
</evidence>
<keyword evidence="3" id="KW-1185">Reference proteome</keyword>
<dbReference type="Proteomes" id="UP000828390">
    <property type="component" value="Unassembled WGS sequence"/>
</dbReference>
<reference evidence="2" key="1">
    <citation type="journal article" date="2019" name="bioRxiv">
        <title>The Genome of the Zebra Mussel, Dreissena polymorpha: A Resource for Invasive Species Research.</title>
        <authorList>
            <person name="McCartney M.A."/>
            <person name="Auch B."/>
            <person name="Kono T."/>
            <person name="Mallez S."/>
            <person name="Zhang Y."/>
            <person name="Obille A."/>
            <person name="Becker A."/>
            <person name="Abrahante J.E."/>
            <person name="Garbe J."/>
            <person name="Badalamenti J.P."/>
            <person name="Herman A."/>
            <person name="Mangelson H."/>
            <person name="Liachko I."/>
            <person name="Sullivan S."/>
            <person name="Sone E.D."/>
            <person name="Koren S."/>
            <person name="Silverstein K.A.T."/>
            <person name="Beckman K.B."/>
            <person name="Gohl D.M."/>
        </authorList>
    </citation>
    <scope>NUCLEOTIDE SEQUENCE</scope>
    <source>
        <strain evidence="2">Duluth1</strain>
        <tissue evidence="2">Whole animal</tissue>
    </source>
</reference>
<name>A0A9D4GDT4_DREPO</name>
<dbReference type="SUPFAM" id="SSF56219">
    <property type="entry name" value="DNase I-like"/>
    <property type="match status" value="1"/>
</dbReference>
<reference evidence="2" key="2">
    <citation type="submission" date="2020-11" db="EMBL/GenBank/DDBJ databases">
        <authorList>
            <person name="McCartney M.A."/>
            <person name="Auch B."/>
            <person name="Kono T."/>
            <person name="Mallez S."/>
            <person name="Becker A."/>
            <person name="Gohl D.M."/>
            <person name="Silverstein K.A.T."/>
            <person name="Koren S."/>
            <person name="Bechman K.B."/>
            <person name="Herman A."/>
            <person name="Abrahante J.E."/>
            <person name="Garbe J."/>
        </authorList>
    </citation>
    <scope>NUCLEOTIDE SEQUENCE</scope>
    <source>
        <strain evidence="2">Duluth1</strain>
        <tissue evidence="2">Whole animal</tissue>
    </source>
</reference>
<comment type="caution">
    <text evidence="2">The sequence shown here is derived from an EMBL/GenBank/DDBJ whole genome shotgun (WGS) entry which is preliminary data.</text>
</comment>
<feature type="compositionally biased region" description="Basic and acidic residues" evidence="1">
    <location>
        <begin position="170"/>
        <end position="188"/>
    </location>
</feature>
<protein>
    <recommendedName>
        <fullName evidence="4">Endonuclease/exonuclease/phosphatase domain-containing protein</fullName>
    </recommendedName>
</protein>
<dbReference type="InterPro" id="IPR036691">
    <property type="entry name" value="Endo/exonu/phosph_ase_sf"/>
</dbReference>
<gene>
    <name evidence="2" type="ORF">DPMN_143969</name>
</gene>
<accession>A0A9D4GDT4</accession>
<dbReference type="EMBL" id="JAIWYP010000006">
    <property type="protein sequence ID" value="KAH3815446.1"/>
    <property type="molecule type" value="Genomic_DNA"/>
</dbReference>
<dbReference type="AlphaFoldDB" id="A0A9D4GDT4"/>
<proteinExistence type="predicted"/>
<dbReference type="Gene3D" id="3.60.10.10">
    <property type="entry name" value="Endonuclease/exonuclease/phosphatase"/>
    <property type="match status" value="1"/>
</dbReference>
<organism evidence="2 3">
    <name type="scientific">Dreissena polymorpha</name>
    <name type="common">Zebra mussel</name>
    <name type="synonym">Mytilus polymorpha</name>
    <dbReference type="NCBI Taxonomy" id="45954"/>
    <lineage>
        <taxon>Eukaryota</taxon>
        <taxon>Metazoa</taxon>
        <taxon>Spiralia</taxon>
        <taxon>Lophotrochozoa</taxon>
        <taxon>Mollusca</taxon>
        <taxon>Bivalvia</taxon>
        <taxon>Autobranchia</taxon>
        <taxon>Heteroconchia</taxon>
        <taxon>Euheterodonta</taxon>
        <taxon>Imparidentia</taxon>
        <taxon>Neoheterodontei</taxon>
        <taxon>Myida</taxon>
        <taxon>Dreissenoidea</taxon>
        <taxon>Dreissenidae</taxon>
        <taxon>Dreissena</taxon>
    </lineage>
</organism>